<dbReference type="GO" id="GO:0016787">
    <property type="term" value="F:hydrolase activity"/>
    <property type="evidence" value="ECO:0007669"/>
    <property type="project" value="UniProtKB-KW"/>
</dbReference>
<dbReference type="InterPro" id="IPR050955">
    <property type="entry name" value="Plant_Biomass_Hydrol_Est"/>
</dbReference>
<organism evidence="3">
    <name type="scientific">gut metagenome</name>
    <dbReference type="NCBI Taxonomy" id="749906"/>
    <lineage>
        <taxon>unclassified sequences</taxon>
        <taxon>metagenomes</taxon>
        <taxon>organismal metagenomes</taxon>
    </lineage>
</organism>
<sequence>MAVLLFGFFAGITAVAQSSQLAQFLEKYRLETLAKQSFAQTGLSAGDCKKLVPLLTEMWYQEVSERLQEQGEALCIRRGDRVLRYEGQDFGEPPEDGYSLYIPLHGGGAAPKEVNDQQWKNQIELYAPAQGIYIAPRAPWDDWNMWFKPGIDELFEDLIQWMVVSFGVNPNRVYLLGYSAGGDGVWRLAPRMADRWAAAAMMAGHPGEARQENLRNVPFQIWMGEKDAAYQRNAEAVRKDEVLDSLEAAYPLSYIHETHIVKDKGHWMERQDSVAVDWLANFERDPLPYALVWRQEEVVRPNFYWLEVDQREAQQGMRVDAELEGNTIQLLRCDYRKLRIYLNDEMVDLD</sequence>
<accession>J9FW54</accession>
<comment type="caution">
    <text evidence="3">The sequence shown here is derived from an EMBL/GenBank/DDBJ whole genome shotgun (WGS) entry which is preliminary data.</text>
</comment>
<dbReference type="AlphaFoldDB" id="J9FW54"/>
<dbReference type="SUPFAM" id="SSF53474">
    <property type="entry name" value="alpha/beta-Hydrolases"/>
    <property type="match status" value="1"/>
</dbReference>
<dbReference type="EMBL" id="AMCI01004116">
    <property type="protein sequence ID" value="EJW98758.1"/>
    <property type="molecule type" value="Genomic_DNA"/>
</dbReference>
<evidence type="ECO:0000313" key="3">
    <source>
        <dbReference type="EMBL" id="EJW98758.1"/>
    </source>
</evidence>
<evidence type="ECO:0008006" key="4">
    <source>
        <dbReference type="Google" id="ProtNLM"/>
    </source>
</evidence>
<dbReference type="InterPro" id="IPR029058">
    <property type="entry name" value="AB_hydrolase_fold"/>
</dbReference>
<dbReference type="PANTHER" id="PTHR43037">
    <property type="entry name" value="UNNAMED PRODUCT-RELATED"/>
    <property type="match status" value="1"/>
</dbReference>
<dbReference type="Gene3D" id="3.40.50.1820">
    <property type="entry name" value="alpha/beta hydrolase"/>
    <property type="match status" value="1"/>
</dbReference>
<gene>
    <name evidence="3" type="ORF">EVA_13136</name>
</gene>
<name>J9FW54_9ZZZZ</name>
<keyword evidence="2" id="KW-0378">Hydrolase</keyword>
<keyword evidence="1" id="KW-0732">Signal</keyword>
<dbReference type="PANTHER" id="PTHR43037:SF5">
    <property type="entry name" value="FERULOYL ESTERASE"/>
    <property type="match status" value="1"/>
</dbReference>
<protein>
    <recommendedName>
        <fullName evidence="4">Alpha/beta hydrolase</fullName>
    </recommendedName>
</protein>
<evidence type="ECO:0000256" key="2">
    <source>
        <dbReference type="ARBA" id="ARBA00022801"/>
    </source>
</evidence>
<proteinExistence type="predicted"/>
<reference evidence="3" key="1">
    <citation type="journal article" date="2012" name="PLoS ONE">
        <title>Gene sets for utilization of primary and secondary nutrition supplies in the distal gut of endangered iberian lynx.</title>
        <authorList>
            <person name="Alcaide M."/>
            <person name="Messina E."/>
            <person name="Richter M."/>
            <person name="Bargiela R."/>
            <person name="Peplies J."/>
            <person name="Huws S.A."/>
            <person name="Newbold C.J."/>
            <person name="Golyshin P.N."/>
            <person name="Simon M.A."/>
            <person name="Lopez G."/>
            <person name="Yakimov M.M."/>
            <person name="Ferrer M."/>
        </authorList>
    </citation>
    <scope>NUCLEOTIDE SEQUENCE</scope>
</reference>
<evidence type="ECO:0000256" key="1">
    <source>
        <dbReference type="ARBA" id="ARBA00022729"/>
    </source>
</evidence>